<dbReference type="Gene3D" id="2.160.20.10">
    <property type="entry name" value="Single-stranded right-handed beta-helix, Pectin lyase-like"/>
    <property type="match status" value="1"/>
</dbReference>
<dbReference type="Proteomes" id="UP000287394">
    <property type="component" value="Chromosome"/>
</dbReference>
<dbReference type="Pfam" id="PF13229">
    <property type="entry name" value="Beta_helix"/>
    <property type="match status" value="1"/>
</dbReference>
<evidence type="ECO:0000259" key="1">
    <source>
        <dbReference type="Pfam" id="PF12708"/>
    </source>
</evidence>
<dbReference type="InterPro" id="IPR006626">
    <property type="entry name" value="PbH1"/>
</dbReference>
<dbReference type="RefSeq" id="WP_245992675.1">
    <property type="nucleotide sequence ID" value="NZ_AP025739.1"/>
</dbReference>
<dbReference type="InterPro" id="IPR051801">
    <property type="entry name" value="GH28_Enzymes"/>
</dbReference>
<dbReference type="PANTHER" id="PTHR31339">
    <property type="entry name" value="PECTIN LYASE-RELATED"/>
    <property type="match status" value="1"/>
</dbReference>
<protein>
    <submittedName>
        <fullName evidence="3">Exo-poly-alpha-D-galacturonosidase</fullName>
    </submittedName>
</protein>
<evidence type="ECO:0000313" key="3">
    <source>
        <dbReference type="EMBL" id="BDI32508.1"/>
    </source>
</evidence>
<dbReference type="InterPro" id="IPR011050">
    <property type="entry name" value="Pectin_lyase_fold/virulence"/>
</dbReference>
<keyword evidence="4" id="KW-1185">Reference proteome</keyword>
<sequence>MMHLGKRLLLAGVLSCVAAPIVRADTPAAPVNGVFDVHAFGAKGDGQTLDTEAIDKAIAAASAAGGGTVRLTAGTYPTTTVHLQSNVTLEIAAGATLLAATPGNGVAYDAPEDNPTAGQYQDFGHTHWRNSLIWGENLHDVAIVGTGRIWGRGLVKDETKQSGDGNKAIALKLCRNVTLRDFTIAHGGWFGILATGVDNLTISGLRIDTNRDGMDIDACRVVHVSDCTVNSPHDDGICLKSSYGLGFNRGTENVTITNCVVSGYEEGSVLDGTFSRAHDGGTGRIKFGTESNGGFKNITVSNCVFSYCHGLALEEVDGGSLEDVSISNLTMRDIVNAPIFVRLGGRQRAPAGTPMGTVRRVSISHITVYNAAATSSVIVAGVPGAPVQDLSLSDIRIWYKGGGTAAQATRTPPEDVAGYPEPNRFGVLPAYGVYLRHVQGITVDGLQTHTQTPDQRPALVLDDVSGARFTGLDAEHAASIPIFSLKSVTGLQLRDVQGLPDSRQDHPADGHL</sequence>
<evidence type="ECO:0000313" key="4">
    <source>
        <dbReference type="Proteomes" id="UP000287394"/>
    </source>
</evidence>
<dbReference type="SMART" id="SM00710">
    <property type="entry name" value="PbH1"/>
    <property type="match status" value="8"/>
</dbReference>
<name>A0A402D5Y7_9BACT</name>
<feature type="domain" description="Rhamnogalacturonase A/B/Epimerase-like pectate lyase" evidence="1">
    <location>
        <begin position="35"/>
        <end position="89"/>
    </location>
</feature>
<evidence type="ECO:0000259" key="2">
    <source>
        <dbReference type="Pfam" id="PF13229"/>
    </source>
</evidence>
<dbReference type="EMBL" id="AP025739">
    <property type="protein sequence ID" value="BDI32508.1"/>
    <property type="molecule type" value="Genomic_DNA"/>
</dbReference>
<organism evidence="3 4">
    <name type="scientific">Capsulimonas corticalis</name>
    <dbReference type="NCBI Taxonomy" id="2219043"/>
    <lineage>
        <taxon>Bacteria</taxon>
        <taxon>Bacillati</taxon>
        <taxon>Armatimonadota</taxon>
        <taxon>Armatimonadia</taxon>
        <taxon>Capsulimonadales</taxon>
        <taxon>Capsulimonadaceae</taxon>
        <taxon>Capsulimonas</taxon>
    </lineage>
</organism>
<dbReference type="InterPro" id="IPR012334">
    <property type="entry name" value="Pectin_lyas_fold"/>
</dbReference>
<accession>A0A402D5Y7</accession>
<dbReference type="SUPFAM" id="SSF51126">
    <property type="entry name" value="Pectin lyase-like"/>
    <property type="match status" value="1"/>
</dbReference>
<dbReference type="KEGG" id="ccot:CCAX7_45590"/>
<dbReference type="InterPro" id="IPR039448">
    <property type="entry name" value="Beta_helix"/>
</dbReference>
<proteinExistence type="predicted"/>
<dbReference type="InterPro" id="IPR024535">
    <property type="entry name" value="RHGA/B-epi-like_pectate_lyase"/>
</dbReference>
<reference evidence="3 4" key="1">
    <citation type="journal article" date="2019" name="Int. J. Syst. Evol. Microbiol.">
        <title>Capsulimonas corticalis gen. nov., sp. nov., an aerobic capsulated bacterium, of a novel bacterial order, Capsulimonadales ord. nov., of the class Armatimonadia of the phylum Armatimonadetes.</title>
        <authorList>
            <person name="Li J."/>
            <person name="Kudo C."/>
            <person name="Tonouchi A."/>
        </authorList>
    </citation>
    <scope>NUCLEOTIDE SEQUENCE [LARGE SCALE GENOMIC DNA]</scope>
    <source>
        <strain evidence="3 4">AX-7</strain>
    </source>
</reference>
<dbReference type="Pfam" id="PF12708">
    <property type="entry name" value="Pect-lyase_RHGA_epim"/>
    <property type="match status" value="1"/>
</dbReference>
<gene>
    <name evidence="3" type="ORF">CCAX7_45590</name>
</gene>
<dbReference type="AlphaFoldDB" id="A0A402D5Y7"/>
<feature type="domain" description="Right handed beta helix" evidence="2">
    <location>
        <begin position="164"/>
        <end position="267"/>
    </location>
</feature>
<dbReference type="PANTHER" id="PTHR31339:SF9">
    <property type="entry name" value="PLASMIN AND FIBRONECTIN-BINDING PROTEIN A"/>
    <property type="match status" value="1"/>
</dbReference>